<evidence type="ECO:0000256" key="1">
    <source>
        <dbReference type="SAM" id="Coils"/>
    </source>
</evidence>
<feature type="region of interest" description="Disordered" evidence="2">
    <location>
        <begin position="206"/>
        <end position="262"/>
    </location>
</feature>
<reference evidence="4" key="1">
    <citation type="submission" date="2016-11" db="UniProtKB">
        <authorList>
            <consortium name="WormBaseParasite"/>
        </authorList>
    </citation>
    <scope>IDENTIFICATION</scope>
</reference>
<feature type="region of interest" description="Disordered" evidence="2">
    <location>
        <begin position="288"/>
        <end position="321"/>
    </location>
</feature>
<sequence length="477" mass="52667">LSSNSSRVLCSAIDSACNSSNNRRQKTRSSGTLQTGKQDQQPPLSGEAPRLIPLRQPGFESSRTPRRILTPCLSALKRAASRAAWRRRRRSLRGRNSLPASRPPSMPPPDSAALLGASPTPKPPRLSDSATAAGRTGNPNDAEQALEADTDALRAEIEPLRESASARRGIARGHLRLQLRQREADCDRLAVQAARTRDSVWHRPGLTGTAWSRRFGPATASSPAATPPIFSTRSRCSRRHSRGDPADPAARLRAEAGGQSDEAQRLKLLQESIRSLERNWRLNRSELRTVQQRTQNQQQQQQPQPSPSPPQSARRRADEAEAAKTAELLRLRRLIWRRRLSRALQQRQPLLKTRRAVCASAATIWSSAFAPADEERRDALRALAKREDAERAAQDQLEAKRRECAALMQQVRAAQRLSLAPDLESQLAAQQRAEAAATSANSARAREEPGALPGDKSAICRRRWTGPRPPPGRCRVT</sequence>
<evidence type="ECO:0000256" key="2">
    <source>
        <dbReference type="SAM" id="MobiDB-lite"/>
    </source>
</evidence>
<organism evidence="3 4">
    <name type="scientific">Macrostomum lignano</name>
    <dbReference type="NCBI Taxonomy" id="282301"/>
    <lineage>
        <taxon>Eukaryota</taxon>
        <taxon>Metazoa</taxon>
        <taxon>Spiralia</taxon>
        <taxon>Lophotrochozoa</taxon>
        <taxon>Platyhelminthes</taxon>
        <taxon>Rhabditophora</taxon>
        <taxon>Macrostomorpha</taxon>
        <taxon>Macrostomida</taxon>
        <taxon>Macrostomidae</taxon>
        <taxon>Macrostomum</taxon>
    </lineage>
</organism>
<name>A0A1I8FDM6_9PLAT</name>
<dbReference type="AlphaFoldDB" id="A0A1I8FDM6"/>
<keyword evidence="3" id="KW-1185">Reference proteome</keyword>
<feature type="coiled-coil region" evidence="1">
    <location>
        <begin position="372"/>
        <end position="417"/>
    </location>
</feature>
<proteinExistence type="predicted"/>
<feature type="compositionally biased region" description="Basic residues" evidence="2">
    <location>
        <begin position="84"/>
        <end position="93"/>
    </location>
</feature>
<feature type="region of interest" description="Disordered" evidence="2">
    <location>
        <begin position="430"/>
        <end position="477"/>
    </location>
</feature>
<feature type="compositionally biased region" description="Pro residues" evidence="2">
    <location>
        <begin position="101"/>
        <end position="110"/>
    </location>
</feature>
<dbReference type="WBParaSite" id="maker-unitig_30710-snap-gene-0.2-mRNA-1">
    <property type="protein sequence ID" value="maker-unitig_30710-snap-gene-0.2-mRNA-1"/>
    <property type="gene ID" value="maker-unitig_30710-snap-gene-0.2"/>
</dbReference>
<feature type="compositionally biased region" description="Low complexity" evidence="2">
    <location>
        <begin position="217"/>
        <end position="234"/>
    </location>
</feature>
<feature type="region of interest" description="Disordered" evidence="2">
    <location>
        <begin position="83"/>
        <end position="142"/>
    </location>
</feature>
<feature type="compositionally biased region" description="Polar residues" evidence="2">
    <location>
        <begin position="16"/>
        <end position="43"/>
    </location>
</feature>
<feature type="compositionally biased region" description="Pro residues" evidence="2">
    <location>
        <begin position="467"/>
        <end position="477"/>
    </location>
</feature>
<feature type="region of interest" description="Disordered" evidence="2">
    <location>
        <begin position="16"/>
        <end position="66"/>
    </location>
</feature>
<feature type="compositionally biased region" description="Low complexity" evidence="2">
    <location>
        <begin position="430"/>
        <end position="443"/>
    </location>
</feature>
<feature type="compositionally biased region" description="Low complexity" evidence="2">
    <location>
        <begin position="291"/>
        <end position="303"/>
    </location>
</feature>
<feature type="compositionally biased region" description="Basic and acidic residues" evidence="2">
    <location>
        <begin position="242"/>
        <end position="254"/>
    </location>
</feature>
<evidence type="ECO:0000313" key="3">
    <source>
        <dbReference type="Proteomes" id="UP000095280"/>
    </source>
</evidence>
<evidence type="ECO:0000313" key="4">
    <source>
        <dbReference type="WBParaSite" id="maker-unitig_30710-snap-gene-0.2-mRNA-1"/>
    </source>
</evidence>
<protein>
    <submittedName>
        <fullName evidence="4">WW domain-containing protein</fullName>
    </submittedName>
</protein>
<keyword evidence="1" id="KW-0175">Coiled coil</keyword>
<accession>A0A1I8FDM6</accession>
<dbReference type="Proteomes" id="UP000095280">
    <property type="component" value="Unplaced"/>
</dbReference>